<evidence type="ECO:0000256" key="2">
    <source>
        <dbReference type="ARBA" id="ARBA00022603"/>
    </source>
</evidence>
<accession>A0ABP1DVC7</accession>
<dbReference type="CDD" id="cd02440">
    <property type="entry name" value="AdoMet_MTases"/>
    <property type="match status" value="1"/>
</dbReference>
<gene>
    <name evidence="7" type="ORF">GFSPODELE1_LOCUS8484</name>
</gene>
<feature type="compositionally biased region" description="Low complexity" evidence="6">
    <location>
        <begin position="221"/>
        <end position="238"/>
    </location>
</feature>
<dbReference type="PANTHER" id="PTHR43667:SF2">
    <property type="entry name" value="FATTY ACID C-METHYL TRANSFERASE"/>
    <property type="match status" value="1"/>
</dbReference>
<organism evidence="7 8">
    <name type="scientific">Somion occarium</name>
    <dbReference type="NCBI Taxonomy" id="3059160"/>
    <lineage>
        <taxon>Eukaryota</taxon>
        <taxon>Fungi</taxon>
        <taxon>Dikarya</taxon>
        <taxon>Basidiomycota</taxon>
        <taxon>Agaricomycotina</taxon>
        <taxon>Agaricomycetes</taxon>
        <taxon>Polyporales</taxon>
        <taxon>Cerrenaceae</taxon>
        <taxon>Somion</taxon>
    </lineage>
</organism>
<sequence length="550" mass="61846">MSTQLLSTPATHPWSLAGLADKVFMAATEGAFKLGAYSWDSPICRLAEAAVVSTLRNIRHGQLRISTPHKTYLFPESASPAKVQAEIRVLRPTFWLRLCLMSDLGFSEAYMFGDIDCDDLIPVFATNSIDLIFCHNKESLSSLHSRLASVVGTISGKLASSRFLSNLTNSRGNISCHYDISNDMFQGFLSKDMTYSCAVFTDHDGDVRSEKSRSTRAIGTRSSSPSSPRSHSSRSSSPTAFSSDAEHEDVFSKLRAAGRELISGEADADFSDPLYAAQVRKFEYLIRKADIRPGHRVLEIGSGWGPLAVHITSTIPGTTVDTVTLSVQQAKYVKERVRKAGLGYGNGEQRVTIHVFDYRNMPKEWEGRFDRLVCVEMIENVGREYIETYWSQVDWALKKDTGAGVVQVITIPEARYDGYIREQEFIRKWIFPGGHLPTVTHLMTAIRDGSKGRLVVDSIGNIGPHYSRTLREWRKRFVANFDDFIVPSLKKEYPDVMNGPNSAEEIEVFKRKWIYYFAYSEIGFTERLLGDHVIAFTREGNTDYSCQVFY</sequence>
<keyword evidence="4" id="KW-0949">S-adenosyl-L-methionine</keyword>
<dbReference type="InterPro" id="IPR003333">
    <property type="entry name" value="CMAS"/>
</dbReference>
<dbReference type="EMBL" id="OZ037949">
    <property type="protein sequence ID" value="CAL1711761.1"/>
    <property type="molecule type" value="Genomic_DNA"/>
</dbReference>
<evidence type="ECO:0000313" key="7">
    <source>
        <dbReference type="EMBL" id="CAL1711761.1"/>
    </source>
</evidence>
<feature type="region of interest" description="Disordered" evidence="6">
    <location>
        <begin position="208"/>
        <end position="246"/>
    </location>
</feature>
<name>A0ABP1DVC7_9APHY</name>
<evidence type="ECO:0000256" key="4">
    <source>
        <dbReference type="ARBA" id="ARBA00022691"/>
    </source>
</evidence>
<dbReference type="Pfam" id="PF02353">
    <property type="entry name" value="CMAS"/>
    <property type="match status" value="2"/>
</dbReference>
<evidence type="ECO:0008006" key="9">
    <source>
        <dbReference type="Google" id="ProtNLM"/>
    </source>
</evidence>
<reference evidence="8" key="1">
    <citation type="submission" date="2024-04" db="EMBL/GenBank/DDBJ databases">
        <authorList>
            <person name="Shaw F."/>
            <person name="Minotto A."/>
        </authorList>
    </citation>
    <scope>NUCLEOTIDE SEQUENCE [LARGE SCALE GENOMIC DNA]</scope>
</reference>
<evidence type="ECO:0000256" key="3">
    <source>
        <dbReference type="ARBA" id="ARBA00022679"/>
    </source>
</evidence>
<dbReference type="InterPro" id="IPR050723">
    <property type="entry name" value="CFA/CMAS"/>
</dbReference>
<evidence type="ECO:0000256" key="5">
    <source>
        <dbReference type="ARBA" id="ARBA00023098"/>
    </source>
</evidence>
<keyword evidence="8" id="KW-1185">Reference proteome</keyword>
<dbReference type="Gene3D" id="3.40.50.150">
    <property type="entry name" value="Vaccinia Virus protein VP39"/>
    <property type="match status" value="1"/>
</dbReference>
<dbReference type="InterPro" id="IPR029063">
    <property type="entry name" value="SAM-dependent_MTases_sf"/>
</dbReference>
<proteinExistence type="inferred from homology"/>
<dbReference type="SUPFAM" id="SSF53335">
    <property type="entry name" value="S-adenosyl-L-methionine-dependent methyltransferases"/>
    <property type="match status" value="1"/>
</dbReference>
<keyword evidence="2" id="KW-0489">Methyltransferase</keyword>
<keyword evidence="5" id="KW-0443">Lipid metabolism</keyword>
<protein>
    <recommendedName>
        <fullName evidence="9">Cyclopropane-fatty-acyl-phospholipid synthase</fullName>
    </recommendedName>
</protein>
<comment type="similarity">
    <text evidence="1">Belongs to the CFA/CMAS family.</text>
</comment>
<evidence type="ECO:0000256" key="1">
    <source>
        <dbReference type="ARBA" id="ARBA00010815"/>
    </source>
</evidence>
<evidence type="ECO:0000256" key="6">
    <source>
        <dbReference type="SAM" id="MobiDB-lite"/>
    </source>
</evidence>
<dbReference type="Proteomes" id="UP001497453">
    <property type="component" value="Chromosome 6"/>
</dbReference>
<dbReference type="PIRSF" id="PIRSF003085">
    <property type="entry name" value="CMAS"/>
    <property type="match status" value="1"/>
</dbReference>
<dbReference type="PANTHER" id="PTHR43667">
    <property type="entry name" value="CYCLOPROPANE-FATTY-ACYL-PHOSPHOLIPID SYNTHASE"/>
    <property type="match status" value="1"/>
</dbReference>
<keyword evidence="3" id="KW-0808">Transferase</keyword>
<evidence type="ECO:0000313" key="8">
    <source>
        <dbReference type="Proteomes" id="UP001497453"/>
    </source>
</evidence>